<protein>
    <recommendedName>
        <fullName evidence="4">Transmembrane protein</fullName>
    </recommendedName>
</protein>
<feature type="transmembrane region" description="Helical" evidence="1">
    <location>
        <begin position="20"/>
        <end position="42"/>
    </location>
</feature>
<feature type="transmembrane region" description="Helical" evidence="1">
    <location>
        <begin position="334"/>
        <end position="356"/>
    </location>
</feature>
<dbReference type="Proteomes" id="UP000243579">
    <property type="component" value="Unassembled WGS sequence"/>
</dbReference>
<gene>
    <name evidence="2" type="ORF">ACHHYP_10293</name>
</gene>
<keyword evidence="3" id="KW-1185">Reference proteome</keyword>
<proteinExistence type="predicted"/>
<comment type="caution">
    <text evidence="2">The sequence shown here is derived from an EMBL/GenBank/DDBJ whole genome shotgun (WGS) entry which is preliminary data.</text>
</comment>
<feature type="transmembrane region" description="Helical" evidence="1">
    <location>
        <begin position="195"/>
        <end position="216"/>
    </location>
</feature>
<evidence type="ECO:0000256" key="1">
    <source>
        <dbReference type="SAM" id="Phobius"/>
    </source>
</evidence>
<evidence type="ECO:0008006" key="4">
    <source>
        <dbReference type="Google" id="ProtNLM"/>
    </source>
</evidence>
<dbReference type="OrthoDB" id="71965at2759"/>
<reference evidence="2 3" key="1">
    <citation type="journal article" date="2014" name="Genome Biol. Evol.">
        <title>The secreted proteins of Achlya hypogyna and Thraustotheca clavata identify the ancestral oomycete secretome and reveal gene acquisitions by horizontal gene transfer.</title>
        <authorList>
            <person name="Misner I."/>
            <person name="Blouin N."/>
            <person name="Leonard G."/>
            <person name="Richards T.A."/>
            <person name="Lane C.E."/>
        </authorList>
    </citation>
    <scope>NUCLEOTIDE SEQUENCE [LARGE SCALE GENOMIC DNA]</scope>
    <source>
        <strain evidence="2 3">ATCC 48635</strain>
    </source>
</reference>
<evidence type="ECO:0000313" key="3">
    <source>
        <dbReference type="Proteomes" id="UP000243579"/>
    </source>
</evidence>
<sequence>MPPAPPSLLQVGPALASNKGYTITFNKVSMVLSFCFVINLAAMPLKAYLSEPYPWADRATSTISVAIGANETYATYQENCLAFYRSRYNDSTLPRDILYYFDAEQDVELLRQAIRVVPPSEFTFSGIPGALFYPTRARNWVREFSIGLRNASSVGVVPMMSVFGQPFTISGIWIETVNNTNTLYFAAQFSHSSRAWLITKFVYRCALTSLILWQLWRDYYRHYLKLHANLVELGTSKDKSDVPLEIVVGDPTALILQNTLVCVLFVVDFWCSVDIAGQCFVRLDQLQNMVVFGIASLYLSRTVWFAYLILNLTGRLLRRLHLERCIGQVAPTTVAIIVFVCAGPATLLQYHSGFFIEMYYFLFSLLAPSEDSVEDALSMTVYTLYLGSIPICYGLTKALVQRIQERRATTTVHVRPLTSYGSLSSSEFARFRFNDWKHRFFFYVFTKLSPQSLSTTYNGGTIYTIFETHQNFQRNAAFSFRGGDCYVLAHYADRVESYRLSLCGCINLRDPRITMACAANAAFGSVRLDDKAGTLLVTLGRDEAHWVL</sequence>
<dbReference type="EMBL" id="JNBR01001490">
    <property type="protein sequence ID" value="OQR86694.1"/>
    <property type="molecule type" value="Genomic_DNA"/>
</dbReference>
<feature type="transmembrane region" description="Helical" evidence="1">
    <location>
        <begin position="290"/>
        <end position="313"/>
    </location>
</feature>
<keyword evidence="1" id="KW-0812">Transmembrane</keyword>
<accession>A0A1V9YLV9</accession>
<keyword evidence="1" id="KW-1133">Transmembrane helix</keyword>
<name>A0A1V9YLV9_ACHHY</name>
<keyword evidence="1" id="KW-0472">Membrane</keyword>
<dbReference type="AlphaFoldDB" id="A0A1V9YLV9"/>
<evidence type="ECO:0000313" key="2">
    <source>
        <dbReference type="EMBL" id="OQR86694.1"/>
    </source>
</evidence>
<feature type="transmembrane region" description="Helical" evidence="1">
    <location>
        <begin position="376"/>
        <end position="396"/>
    </location>
</feature>
<organism evidence="2 3">
    <name type="scientific">Achlya hypogyna</name>
    <name type="common">Oomycete</name>
    <name type="synonym">Protoachlya hypogyna</name>
    <dbReference type="NCBI Taxonomy" id="1202772"/>
    <lineage>
        <taxon>Eukaryota</taxon>
        <taxon>Sar</taxon>
        <taxon>Stramenopiles</taxon>
        <taxon>Oomycota</taxon>
        <taxon>Saprolegniomycetes</taxon>
        <taxon>Saprolegniales</taxon>
        <taxon>Achlyaceae</taxon>
        <taxon>Achlya</taxon>
    </lineage>
</organism>